<organism evidence="2 3">
    <name type="scientific">Dentiscutata erythropus</name>
    <dbReference type="NCBI Taxonomy" id="1348616"/>
    <lineage>
        <taxon>Eukaryota</taxon>
        <taxon>Fungi</taxon>
        <taxon>Fungi incertae sedis</taxon>
        <taxon>Mucoromycota</taxon>
        <taxon>Glomeromycotina</taxon>
        <taxon>Glomeromycetes</taxon>
        <taxon>Diversisporales</taxon>
        <taxon>Gigasporaceae</taxon>
        <taxon>Dentiscutata</taxon>
    </lineage>
</organism>
<protein>
    <submittedName>
        <fullName evidence="2">11613_t:CDS:1</fullName>
    </submittedName>
</protein>
<feature type="non-terminal residue" evidence="2">
    <location>
        <position position="55"/>
    </location>
</feature>
<proteinExistence type="predicted"/>
<dbReference type="AlphaFoldDB" id="A0A9N9P4B4"/>
<name>A0A9N9P4B4_9GLOM</name>
<keyword evidence="3" id="KW-1185">Reference proteome</keyword>
<evidence type="ECO:0000313" key="3">
    <source>
        <dbReference type="Proteomes" id="UP000789405"/>
    </source>
</evidence>
<feature type="non-terminal residue" evidence="2">
    <location>
        <position position="1"/>
    </location>
</feature>
<dbReference type="Proteomes" id="UP000789405">
    <property type="component" value="Unassembled WGS sequence"/>
</dbReference>
<accession>A0A9N9P4B4</accession>
<gene>
    <name evidence="2" type="ORF">DERYTH_LOCUS23665</name>
</gene>
<evidence type="ECO:0000313" key="2">
    <source>
        <dbReference type="EMBL" id="CAG8802380.1"/>
    </source>
</evidence>
<feature type="region of interest" description="Disordered" evidence="1">
    <location>
        <begin position="24"/>
        <end position="55"/>
    </location>
</feature>
<sequence>ALEPADFGEASSNRRAEIYLNVKDNNRSTFEKQLEGKKEQMRKSRDGDKEENNGI</sequence>
<comment type="caution">
    <text evidence="2">The sequence shown here is derived from an EMBL/GenBank/DDBJ whole genome shotgun (WGS) entry which is preliminary data.</text>
</comment>
<dbReference type="EMBL" id="CAJVPY010036849">
    <property type="protein sequence ID" value="CAG8802380.1"/>
    <property type="molecule type" value="Genomic_DNA"/>
</dbReference>
<reference evidence="2" key="1">
    <citation type="submission" date="2021-06" db="EMBL/GenBank/DDBJ databases">
        <authorList>
            <person name="Kallberg Y."/>
            <person name="Tangrot J."/>
            <person name="Rosling A."/>
        </authorList>
    </citation>
    <scope>NUCLEOTIDE SEQUENCE</scope>
    <source>
        <strain evidence="2">MA453B</strain>
    </source>
</reference>
<evidence type="ECO:0000256" key="1">
    <source>
        <dbReference type="SAM" id="MobiDB-lite"/>
    </source>
</evidence>